<keyword evidence="2" id="KW-1185">Reference proteome</keyword>
<name>A0ABM9DTI7_9HYPH</name>
<organism evidence="1 2">
    <name type="scientific">Mesorhizobium escarrei</name>
    <dbReference type="NCBI Taxonomy" id="666018"/>
    <lineage>
        <taxon>Bacteria</taxon>
        <taxon>Pseudomonadati</taxon>
        <taxon>Pseudomonadota</taxon>
        <taxon>Alphaproteobacteria</taxon>
        <taxon>Hyphomicrobiales</taxon>
        <taxon>Phyllobacteriaceae</taxon>
        <taxon>Mesorhizobium</taxon>
    </lineage>
</organism>
<dbReference type="EMBL" id="CAKXZT010000118">
    <property type="protein sequence ID" value="CAH2400000.1"/>
    <property type="molecule type" value="Genomic_DNA"/>
</dbReference>
<comment type="caution">
    <text evidence="1">The sequence shown here is derived from an EMBL/GenBank/DDBJ whole genome shotgun (WGS) entry which is preliminary data.</text>
</comment>
<proteinExistence type="predicted"/>
<dbReference type="Proteomes" id="UP001153050">
    <property type="component" value="Unassembled WGS sequence"/>
</dbReference>
<protein>
    <submittedName>
        <fullName evidence="1">Uncharacterized protein</fullName>
    </submittedName>
</protein>
<evidence type="ECO:0000313" key="2">
    <source>
        <dbReference type="Proteomes" id="UP001153050"/>
    </source>
</evidence>
<evidence type="ECO:0000313" key="1">
    <source>
        <dbReference type="EMBL" id="CAH2400000.1"/>
    </source>
</evidence>
<sequence>MRWFPASWICEAMACITGTAVNGIPTQQATGLDQETLSVLGLFIQQEAICSDHCLRWRSGSD</sequence>
<accession>A0ABM9DTI7</accession>
<gene>
    <name evidence="1" type="ORF">MES5069_240002</name>
</gene>
<reference evidence="1 2" key="1">
    <citation type="submission" date="2022-03" db="EMBL/GenBank/DDBJ databases">
        <authorList>
            <person name="Brunel B."/>
        </authorList>
    </citation>
    <scope>NUCLEOTIDE SEQUENCE [LARGE SCALE GENOMIC DNA]</scope>
    <source>
        <strain evidence="1">STM5069sample</strain>
    </source>
</reference>